<dbReference type="PANTHER" id="PTHR33217:SF7">
    <property type="entry name" value="TRANSPOSASE FOR INSERTION SEQUENCE ELEMENT IS1081"/>
    <property type="match status" value="1"/>
</dbReference>
<keyword evidence="6" id="KW-0814">Transposable element</keyword>
<dbReference type="Pfam" id="PF00872">
    <property type="entry name" value="Transposase_mut"/>
    <property type="match status" value="1"/>
</dbReference>
<evidence type="ECO:0000313" key="7">
    <source>
        <dbReference type="EMBL" id="QDM45511.1"/>
    </source>
</evidence>
<dbReference type="InterPro" id="IPR001207">
    <property type="entry name" value="Transposase_mutator"/>
</dbReference>
<evidence type="ECO:0000256" key="2">
    <source>
        <dbReference type="ARBA" id="ARBA00010961"/>
    </source>
</evidence>
<evidence type="ECO:0000256" key="3">
    <source>
        <dbReference type="ARBA" id="ARBA00022578"/>
    </source>
</evidence>
<comment type="function">
    <text evidence="1 6">Required for the transposition of the insertion element.</text>
</comment>
<keyword evidence="4 6" id="KW-0238">DNA-binding</keyword>
<comment type="similarity">
    <text evidence="2 6">Belongs to the transposase mutator family.</text>
</comment>
<dbReference type="EMBL" id="CP041405">
    <property type="protein sequence ID" value="QDM46380.1"/>
    <property type="molecule type" value="Genomic_DNA"/>
</dbReference>
<gene>
    <name evidence="7" type="ORF">FLT43_20045</name>
    <name evidence="8" type="ORF">FLT43_25170</name>
</gene>
<evidence type="ECO:0000256" key="1">
    <source>
        <dbReference type="ARBA" id="ARBA00002190"/>
    </source>
</evidence>
<organism evidence="7 9">
    <name type="scientific">Paenibacillus thiaminolyticus</name>
    <name type="common">Bacillus thiaminolyticus</name>
    <dbReference type="NCBI Taxonomy" id="49283"/>
    <lineage>
        <taxon>Bacteria</taxon>
        <taxon>Bacillati</taxon>
        <taxon>Bacillota</taxon>
        <taxon>Bacilli</taxon>
        <taxon>Bacillales</taxon>
        <taxon>Paenibacillaceae</taxon>
        <taxon>Paenibacillus</taxon>
    </lineage>
</organism>
<proteinExistence type="inferred from homology"/>
<keyword evidence="3 6" id="KW-0815">Transposition</keyword>
<keyword evidence="5 6" id="KW-0233">DNA recombination</keyword>
<accession>A0AAP9DZW6</accession>
<dbReference type="Proteomes" id="UP000315377">
    <property type="component" value="Chromosome"/>
</dbReference>
<dbReference type="GO" id="GO:0006313">
    <property type="term" value="P:DNA transposition"/>
    <property type="evidence" value="ECO:0007669"/>
    <property type="project" value="UniProtKB-UniRule"/>
</dbReference>
<evidence type="ECO:0000256" key="4">
    <source>
        <dbReference type="ARBA" id="ARBA00023125"/>
    </source>
</evidence>
<reference evidence="7 9" key="1">
    <citation type="submission" date="2019-07" db="EMBL/GenBank/DDBJ databases">
        <title>Paenibacillus thiaminolyticus NRRL B-4156.</title>
        <authorList>
            <person name="Hehnly C."/>
            <person name="Zhang L."/>
        </authorList>
    </citation>
    <scope>NUCLEOTIDE SEQUENCE [LARGE SCALE GENOMIC DNA]</scope>
    <source>
        <strain evidence="7 9">NRRL B-4156</strain>
    </source>
</reference>
<dbReference type="RefSeq" id="WP_115057717.1">
    <property type="nucleotide sequence ID" value="NZ_CALYRD010000001.1"/>
</dbReference>
<dbReference type="EMBL" id="CP041405">
    <property type="protein sequence ID" value="QDM45511.1"/>
    <property type="molecule type" value="Genomic_DNA"/>
</dbReference>
<evidence type="ECO:0000256" key="6">
    <source>
        <dbReference type="RuleBase" id="RU365089"/>
    </source>
</evidence>
<protein>
    <recommendedName>
        <fullName evidence="6">Mutator family transposase</fullName>
    </recommendedName>
</protein>
<dbReference type="GeneID" id="76999253"/>
<dbReference type="GO" id="GO:0004803">
    <property type="term" value="F:transposase activity"/>
    <property type="evidence" value="ECO:0007669"/>
    <property type="project" value="UniProtKB-UniRule"/>
</dbReference>
<dbReference type="PANTHER" id="PTHR33217">
    <property type="entry name" value="TRANSPOSASE FOR INSERTION SEQUENCE ELEMENT IS1081"/>
    <property type="match status" value="1"/>
</dbReference>
<name>A0AAP9DZW6_PANTH</name>
<dbReference type="NCBIfam" id="NF033543">
    <property type="entry name" value="transpos_IS256"/>
    <property type="match status" value="1"/>
</dbReference>
<evidence type="ECO:0000256" key="5">
    <source>
        <dbReference type="ARBA" id="ARBA00023172"/>
    </source>
</evidence>
<evidence type="ECO:0000313" key="9">
    <source>
        <dbReference type="Proteomes" id="UP000315377"/>
    </source>
</evidence>
<evidence type="ECO:0000313" key="8">
    <source>
        <dbReference type="EMBL" id="QDM46380.1"/>
    </source>
</evidence>
<dbReference type="GO" id="GO:0003677">
    <property type="term" value="F:DNA binding"/>
    <property type="evidence" value="ECO:0007669"/>
    <property type="project" value="UniProtKB-UniRule"/>
</dbReference>
<sequence>MTQYQITLDSQLLHQLFLSESRDAGIAALLESILNQVLQAQATEQLKAGHYERSEERAGYRNGSYPHRLTTRVGQLTLQVPRFRNGQFSTELFSRYQRSEQALVLAMMEMVLNGVSTRKVSNITEELCGTEFSKSTVSELCKQLDPLVEEWNNRKLDKAYPFLIVDALYVKVREDGRVRSRGVMIATGINAEGYREVLGLTVDDTESAATWGAFFTHLKSRGLHGVDVITSDHHGGLVSAIRQHFQGVTWQRCQTHFMRNILDAAPKACRDELKAHVRAIYEAADETSARTLLKRTQEAFEDKAPKAMRVLEEGFDDATAILALPAACRIRTRTTNAVERLNGELRRRERVIRIFPNRASVLRLFGALLMEQDEKWSAGKKYIEMKEYHEWRKKLNRPAA</sequence>
<dbReference type="AlphaFoldDB" id="A0AAP9DZW6"/>